<dbReference type="InterPro" id="IPR019635">
    <property type="entry name" value="DUF2500"/>
</dbReference>
<keyword evidence="1" id="KW-0812">Transmembrane</keyword>
<dbReference type="EMBL" id="AHYT01000001">
    <property type="protein sequence ID" value="EOT30593.1"/>
    <property type="molecule type" value="Genomic_DNA"/>
</dbReference>
<protein>
    <submittedName>
        <fullName evidence="2">Uncharacterized protein</fullName>
    </submittedName>
</protein>
<keyword evidence="3" id="KW-1185">Reference proteome</keyword>
<reference evidence="2 3" key="1">
    <citation type="submission" date="2013-03" db="EMBL/GenBank/DDBJ databases">
        <title>The Genome Sequence of Enterococcus saccharolyticus ATCC_43076 (Illumina only assembly).</title>
        <authorList>
            <consortium name="The Broad Institute Genomics Platform"/>
            <consortium name="The Broad Institute Genome Sequencing Center for Infectious Disease"/>
            <person name="Earl A."/>
            <person name="Russ C."/>
            <person name="Gilmore M."/>
            <person name="Surin D."/>
            <person name="Walker B."/>
            <person name="Young S."/>
            <person name="Zeng Q."/>
            <person name="Gargeya S."/>
            <person name="Fitzgerald M."/>
            <person name="Haas B."/>
            <person name="Abouelleil A."/>
            <person name="Allen A.W."/>
            <person name="Alvarado L."/>
            <person name="Arachchi H.M."/>
            <person name="Berlin A.M."/>
            <person name="Chapman S.B."/>
            <person name="Gainer-Dewar J."/>
            <person name="Goldberg J."/>
            <person name="Griggs A."/>
            <person name="Gujja S."/>
            <person name="Hansen M."/>
            <person name="Howarth C."/>
            <person name="Imamovic A."/>
            <person name="Ireland A."/>
            <person name="Larimer J."/>
            <person name="McCowan C."/>
            <person name="Murphy C."/>
            <person name="Pearson M."/>
            <person name="Poon T.W."/>
            <person name="Priest M."/>
            <person name="Roberts A."/>
            <person name="Saif S."/>
            <person name="Shea T."/>
            <person name="Sisk P."/>
            <person name="Sykes S."/>
            <person name="Wortman J."/>
            <person name="Nusbaum C."/>
            <person name="Birren B."/>
        </authorList>
    </citation>
    <scope>NUCLEOTIDE SEQUENCE [LARGE SCALE GENOMIC DNA]</scope>
    <source>
        <strain evidence="2 3">ATCC 43076</strain>
    </source>
</reference>
<dbReference type="OrthoDB" id="282886at2"/>
<dbReference type="PATRIC" id="fig|1139996.3.peg.290"/>
<keyword evidence="1" id="KW-1133">Transmembrane helix</keyword>
<name>S0NFZ4_9ENTE</name>
<dbReference type="HOGENOM" id="CLU_2355411_0_0_9"/>
<dbReference type="AlphaFoldDB" id="S0NFZ4"/>
<evidence type="ECO:0000313" key="3">
    <source>
        <dbReference type="Proteomes" id="UP000014136"/>
    </source>
</evidence>
<gene>
    <name evidence="2" type="ORF">OMQ_00297</name>
</gene>
<evidence type="ECO:0000313" key="2">
    <source>
        <dbReference type="EMBL" id="EOT30593.1"/>
    </source>
</evidence>
<dbReference type="Proteomes" id="UP000014136">
    <property type="component" value="Unassembled WGS sequence"/>
</dbReference>
<feature type="transmembrane region" description="Helical" evidence="1">
    <location>
        <begin position="12"/>
        <end position="30"/>
    </location>
</feature>
<dbReference type="Gene3D" id="2.40.50.660">
    <property type="match status" value="1"/>
</dbReference>
<dbReference type="RefSeq" id="WP_016174108.1">
    <property type="nucleotide sequence ID" value="NZ_KE136389.1"/>
</dbReference>
<organism evidence="2 3">
    <name type="scientific">Enterococcus saccharolyticus subsp. saccharolyticus ATCC 43076</name>
    <dbReference type="NCBI Taxonomy" id="1139996"/>
    <lineage>
        <taxon>Bacteria</taxon>
        <taxon>Bacillati</taxon>
        <taxon>Bacillota</taxon>
        <taxon>Bacilli</taxon>
        <taxon>Lactobacillales</taxon>
        <taxon>Enterococcaceae</taxon>
        <taxon>Enterococcus</taxon>
    </lineage>
</organism>
<keyword evidence="1" id="KW-0472">Membrane</keyword>
<evidence type="ECO:0000256" key="1">
    <source>
        <dbReference type="SAM" id="Phobius"/>
    </source>
</evidence>
<sequence length="96" mass="10764">MVDVMNTSTFYLLFYLIAFIGIGGFIYFIINSLLNFTASPVTITAKLIGKDTAVSRHNDNHSLTTYTLIFEESDGKRMNLDVKKSVYHQYVVGDSG</sequence>
<dbReference type="Pfam" id="PF10694">
    <property type="entry name" value="DUF2500"/>
    <property type="match status" value="1"/>
</dbReference>
<comment type="caution">
    <text evidence="2">The sequence shown here is derived from an EMBL/GenBank/DDBJ whole genome shotgun (WGS) entry which is preliminary data.</text>
</comment>
<accession>S0NFZ4</accession>
<proteinExistence type="predicted"/>